<dbReference type="SUPFAM" id="SSF141371">
    <property type="entry name" value="PilZ domain-like"/>
    <property type="match status" value="2"/>
</dbReference>
<reference evidence="15 16" key="1">
    <citation type="submission" date="2023-07" db="EMBL/GenBank/DDBJ databases">
        <title>Protaetiibacter sp. nov WY-16 isolated from soil.</title>
        <authorList>
            <person name="Liu B."/>
            <person name="Wan Y."/>
        </authorList>
    </citation>
    <scope>NUCLEOTIDE SEQUENCE [LARGE SCALE GENOMIC DNA]</scope>
    <source>
        <strain evidence="15 16">WY-16</strain>
    </source>
</reference>
<dbReference type="CDD" id="cd06421">
    <property type="entry name" value="CESA_CelA_like"/>
    <property type="match status" value="1"/>
</dbReference>
<accession>A0ABT9BIP8</accession>
<evidence type="ECO:0000256" key="7">
    <source>
        <dbReference type="ARBA" id="ARBA00022692"/>
    </source>
</evidence>
<dbReference type="Pfam" id="PF13632">
    <property type="entry name" value="Glyco_trans_2_3"/>
    <property type="match status" value="1"/>
</dbReference>
<dbReference type="Gene3D" id="2.40.10.220">
    <property type="entry name" value="predicted glycosyltransferase like domains"/>
    <property type="match status" value="2"/>
</dbReference>
<sequence>MEPIVWTDPVFWPWSGVYAGVVVAVLAVLWVVGRRRPGSIRRPALAVSLGSALVYITWRVAFTIPEDNLAGRIAGIVLVVAEIVGLVQLAASTVIGWQRSERRRPTLDALSSIPSVDVYIATYSESVTVLEPTLAGAMGMRYPGTVTVYLCDDGSRPAVKELAERYGAVHLQREDHSHAKAGNLNNAMAHSTGELIVTLDADMIPTADFLEKTVGYFADRKVGFVQAPQAFHNEDAFQYNLFAGDMLPNEQDYFMRTLQPGKEPFNAVMYVGSNTVFRRAALDSIGGFATGVITEDMATGMLLQAKKWRTRFVPDVVAAGLAPENFGDLLTQRTRWARGNIQTARKWNPLTLRGLTAMQKWLYTDGIIYWHFGIAKLVFIVAPLLYLIFGIPVVHADVPSLVMIWLPYFLASFVSMNAVSQGRRSFTWTHIYEIAMSPTIALAVIGEWVGFSTKRFAVTPKGVSTEKLNFRWGLALPHLVLLAASVYGLLNAYVLNAGSFTINSLVISTFWTLYNIVGLTMAVLVCLERPRQRATERTDVSLPVAARLWDGAPVRGQVLDLSFSGARIALPWSTAFSTTDATRRLLEHAELDIEGIGSVPAEVRWVSESTDALLAGLSFGSLTPAQSIAVMAAITASPDWVRHDREEGARMATAAARTLTGAARRVSPSLRSELRVTARGVAQLQAPGIAATPITVHLEDLSYGGARIRSPRPLASGETYDVTLGGSATARAQVRWVQRRRGRFVAGLQFDREEPRAS</sequence>
<keyword evidence="9 12" id="KW-1133">Transmembrane helix</keyword>
<protein>
    <recommendedName>
        <fullName evidence="2">cellulose synthase (UDP-forming)</fullName>
        <ecNumber evidence="2">2.4.1.12</ecNumber>
    </recommendedName>
</protein>
<organism evidence="15 16">
    <name type="scientific">Antiquaquibacter soli</name>
    <dbReference type="NCBI Taxonomy" id="3064523"/>
    <lineage>
        <taxon>Bacteria</taxon>
        <taxon>Bacillati</taxon>
        <taxon>Actinomycetota</taxon>
        <taxon>Actinomycetes</taxon>
        <taxon>Micrococcales</taxon>
        <taxon>Microbacteriaceae</taxon>
        <taxon>Antiquaquibacter</taxon>
    </lineage>
</organism>
<evidence type="ECO:0000256" key="11">
    <source>
        <dbReference type="ARBA" id="ARBA00048682"/>
    </source>
</evidence>
<evidence type="ECO:0000256" key="3">
    <source>
        <dbReference type="ARBA" id="ARBA00022475"/>
    </source>
</evidence>
<proteinExistence type="predicted"/>
<dbReference type="Pfam" id="PF07238">
    <property type="entry name" value="PilZ"/>
    <property type="match status" value="2"/>
</dbReference>
<evidence type="ECO:0000256" key="6">
    <source>
        <dbReference type="ARBA" id="ARBA00022679"/>
    </source>
</evidence>
<dbReference type="PANTHER" id="PTHR43867">
    <property type="entry name" value="CELLULOSE SYNTHASE CATALYTIC SUBUNIT A [UDP-FORMING]"/>
    <property type="match status" value="1"/>
</dbReference>
<gene>
    <name evidence="15" type="ORF">Q5716_01470</name>
</gene>
<feature type="transmembrane region" description="Helical" evidence="12">
    <location>
        <begin position="401"/>
        <end position="419"/>
    </location>
</feature>
<keyword evidence="16" id="KW-1185">Reference proteome</keyword>
<feature type="transmembrane region" description="Helical" evidence="12">
    <location>
        <begin position="12"/>
        <end position="32"/>
    </location>
</feature>
<dbReference type="InterPro" id="IPR050321">
    <property type="entry name" value="Glycosyltr_2/OpgH_subfam"/>
</dbReference>
<dbReference type="RefSeq" id="WP_305001316.1">
    <property type="nucleotide sequence ID" value="NZ_JAUQUB010000001.1"/>
</dbReference>
<keyword evidence="3" id="KW-1003">Cell membrane</keyword>
<name>A0ABT9BIP8_9MICO</name>
<evidence type="ECO:0000256" key="10">
    <source>
        <dbReference type="ARBA" id="ARBA00023136"/>
    </source>
</evidence>
<feature type="transmembrane region" description="Helical" evidence="12">
    <location>
        <begin position="502"/>
        <end position="525"/>
    </location>
</feature>
<keyword evidence="7 12" id="KW-0812">Transmembrane</keyword>
<evidence type="ECO:0000256" key="2">
    <source>
        <dbReference type="ARBA" id="ARBA00012539"/>
    </source>
</evidence>
<dbReference type="Gene3D" id="3.90.550.10">
    <property type="entry name" value="Spore Coat Polysaccharide Biosynthesis Protein SpsA, Chain A"/>
    <property type="match status" value="1"/>
</dbReference>
<evidence type="ECO:0000256" key="12">
    <source>
        <dbReference type="SAM" id="Phobius"/>
    </source>
</evidence>
<feature type="domain" description="PilZ" evidence="13">
    <location>
        <begin position="671"/>
        <end position="754"/>
    </location>
</feature>
<keyword evidence="6" id="KW-0808">Transferase</keyword>
<feature type="transmembrane region" description="Helical" evidence="12">
    <location>
        <begin position="44"/>
        <end position="61"/>
    </location>
</feature>
<evidence type="ECO:0000313" key="15">
    <source>
        <dbReference type="EMBL" id="MDO7880890.1"/>
    </source>
</evidence>
<comment type="subcellular location">
    <subcellularLocation>
        <location evidence="1">Cell inner membrane</location>
        <topology evidence="1">Multi-pass membrane protein</topology>
    </subcellularLocation>
</comment>
<dbReference type="InterPro" id="IPR029044">
    <property type="entry name" value="Nucleotide-diphossugar_trans"/>
</dbReference>
<feature type="transmembrane region" description="Helical" evidence="12">
    <location>
        <begin position="368"/>
        <end position="389"/>
    </location>
</feature>
<dbReference type="EC" id="2.4.1.12" evidence="2"/>
<evidence type="ECO:0000256" key="5">
    <source>
        <dbReference type="ARBA" id="ARBA00022676"/>
    </source>
</evidence>
<keyword evidence="4" id="KW-0997">Cell inner membrane</keyword>
<dbReference type="EMBL" id="JAUQUB010000001">
    <property type="protein sequence ID" value="MDO7880890.1"/>
    <property type="molecule type" value="Genomic_DNA"/>
</dbReference>
<comment type="caution">
    <text evidence="15">The sequence shown here is derived from an EMBL/GenBank/DDBJ whole genome shotgun (WGS) entry which is preliminary data.</text>
</comment>
<evidence type="ECO:0000259" key="14">
    <source>
        <dbReference type="Pfam" id="PF13632"/>
    </source>
</evidence>
<feature type="transmembrane region" description="Helical" evidence="12">
    <location>
        <begin position="73"/>
        <end position="97"/>
    </location>
</feature>
<evidence type="ECO:0000313" key="16">
    <source>
        <dbReference type="Proteomes" id="UP001241072"/>
    </source>
</evidence>
<keyword evidence="10 12" id="KW-0472">Membrane</keyword>
<keyword evidence="8" id="KW-0135">Cellulose biosynthesis</keyword>
<feature type="transmembrane region" description="Helical" evidence="12">
    <location>
        <begin position="470"/>
        <end position="490"/>
    </location>
</feature>
<dbReference type="SUPFAM" id="SSF53448">
    <property type="entry name" value="Nucleotide-diphospho-sugar transferases"/>
    <property type="match status" value="1"/>
</dbReference>
<evidence type="ECO:0000259" key="13">
    <source>
        <dbReference type="Pfam" id="PF07238"/>
    </source>
</evidence>
<feature type="domain" description="Glycosyltransferase 2-like" evidence="14">
    <location>
        <begin position="195"/>
        <end position="411"/>
    </location>
</feature>
<dbReference type="InterPro" id="IPR003919">
    <property type="entry name" value="Cell_synth_A"/>
</dbReference>
<feature type="domain" description="PilZ" evidence="13">
    <location>
        <begin position="532"/>
        <end position="627"/>
    </location>
</feature>
<dbReference type="InterPro" id="IPR001173">
    <property type="entry name" value="Glyco_trans_2-like"/>
</dbReference>
<evidence type="ECO:0000256" key="9">
    <source>
        <dbReference type="ARBA" id="ARBA00022989"/>
    </source>
</evidence>
<dbReference type="InterPro" id="IPR009875">
    <property type="entry name" value="PilZ_domain"/>
</dbReference>
<dbReference type="Proteomes" id="UP001241072">
    <property type="component" value="Unassembled WGS sequence"/>
</dbReference>
<evidence type="ECO:0000256" key="8">
    <source>
        <dbReference type="ARBA" id="ARBA00022916"/>
    </source>
</evidence>
<comment type="catalytic activity">
    <reaction evidence="11">
        <text>[(1-&gt;4)-beta-D-glucosyl](n) + UDP-alpha-D-glucose = [(1-&gt;4)-beta-D-glucosyl](n+1) + UDP + H(+)</text>
        <dbReference type="Rhea" id="RHEA:19929"/>
        <dbReference type="Rhea" id="RHEA-COMP:10033"/>
        <dbReference type="Rhea" id="RHEA-COMP:10034"/>
        <dbReference type="ChEBI" id="CHEBI:15378"/>
        <dbReference type="ChEBI" id="CHEBI:18246"/>
        <dbReference type="ChEBI" id="CHEBI:58223"/>
        <dbReference type="ChEBI" id="CHEBI:58885"/>
        <dbReference type="EC" id="2.4.1.12"/>
    </reaction>
</comment>
<keyword evidence="5" id="KW-0328">Glycosyltransferase</keyword>
<evidence type="ECO:0000256" key="4">
    <source>
        <dbReference type="ARBA" id="ARBA00022519"/>
    </source>
</evidence>
<evidence type="ECO:0000256" key="1">
    <source>
        <dbReference type="ARBA" id="ARBA00004429"/>
    </source>
</evidence>
<dbReference type="PANTHER" id="PTHR43867:SF2">
    <property type="entry name" value="CELLULOSE SYNTHASE CATALYTIC SUBUNIT A [UDP-FORMING]"/>
    <property type="match status" value="1"/>
</dbReference>
<dbReference type="PRINTS" id="PR01439">
    <property type="entry name" value="CELLSNTHASEA"/>
</dbReference>